<dbReference type="EMBL" id="MU854398">
    <property type="protein sequence ID" value="KAK4039539.1"/>
    <property type="molecule type" value="Genomic_DNA"/>
</dbReference>
<proteinExistence type="predicted"/>
<feature type="compositionally biased region" description="Basic and acidic residues" evidence="1">
    <location>
        <begin position="74"/>
        <end position="96"/>
    </location>
</feature>
<dbReference type="Proteomes" id="UP001303115">
    <property type="component" value="Unassembled WGS sequence"/>
</dbReference>
<feature type="region of interest" description="Disordered" evidence="1">
    <location>
        <begin position="71"/>
        <end position="96"/>
    </location>
</feature>
<sequence>MPFGFSFSSSTSAVVVASGSVNGHSAAEGWAYKREAYSNSNGSGVRTIKQKLGEAPVMQTRMYDAHGRPLFIEGSDRPRGPDDSVMRIKDVAEGRT</sequence>
<dbReference type="AlphaFoldDB" id="A0AAN6PIC7"/>
<organism evidence="2 3">
    <name type="scientific">Parachaetomium inaequale</name>
    <dbReference type="NCBI Taxonomy" id="2588326"/>
    <lineage>
        <taxon>Eukaryota</taxon>
        <taxon>Fungi</taxon>
        <taxon>Dikarya</taxon>
        <taxon>Ascomycota</taxon>
        <taxon>Pezizomycotina</taxon>
        <taxon>Sordariomycetes</taxon>
        <taxon>Sordariomycetidae</taxon>
        <taxon>Sordariales</taxon>
        <taxon>Chaetomiaceae</taxon>
        <taxon>Parachaetomium</taxon>
    </lineage>
</organism>
<accession>A0AAN6PIC7</accession>
<evidence type="ECO:0000313" key="3">
    <source>
        <dbReference type="Proteomes" id="UP001303115"/>
    </source>
</evidence>
<protein>
    <submittedName>
        <fullName evidence="2">Uncharacterized protein</fullName>
    </submittedName>
</protein>
<comment type="caution">
    <text evidence="2">The sequence shown here is derived from an EMBL/GenBank/DDBJ whole genome shotgun (WGS) entry which is preliminary data.</text>
</comment>
<evidence type="ECO:0000256" key="1">
    <source>
        <dbReference type="SAM" id="MobiDB-lite"/>
    </source>
</evidence>
<reference evidence="3" key="1">
    <citation type="journal article" date="2023" name="Mol. Phylogenet. Evol.">
        <title>Genome-scale phylogeny and comparative genomics of the fungal order Sordariales.</title>
        <authorList>
            <person name="Hensen N."/>
            <person name="Bonometti L."/>
            <person name="Westerberg I."/>
            <person name="Brannstrom I.O."/>
            <person name="Guillou S."/>
            <person name="Cros-Aarteil S."/>
            <person name="Calhoun S."/>
            <person name="Haridas S."/>
            <person name="Kuo A."/>
            <person name="Mondo S."/>
            <person name="Pangilinan J."/>
            <person name="Riley R."/>
            <person name="LaButti K."/>
            <person name="Andreopoulos B."/>
            <person name="Lipzen A."/>
            <person name="Chen C."/>
            <person name="Yan M."/>
            <person name="Daum C."/>
            <person name="Ng V."/>
            <person name="Clum A."/>
            <person name="Steindorff A."/>
            <person name="Ohm R.A."/>
            <person name="Martin F."/>
            <person name="Silar P."/>
            <person name="Natvig D.O."/>
            <person name="Lalanne C."/>
            <person name="Gautier V."/>
            <person name="Ament-Velasquez S.L."/>
            <person name="Kruys A."/>
            <person name="Hutchinson M.I."/>
            <person name="Powell A.J."/>
            <person name="Barry K."/>
            <person name="Miller A.N."/>
            <person name="Grigoriev I.V."/>
            <person name="Debuchy R."/>
            <person name="Gladieux P."/>
            <person name="Hiltunen Thoren M."/>
            <person name="Johannesson H."/>
        </authorList>
    </citation>
    <scope>NUCLEOTIDE SEQUENCE [LARGE SCALE GENOMIC DNA]</scope>
    <source>
        <strain evidence="3">CBS 284.82</strain>
    </source>
</reference>
<name>A0AAN6PIC7_9PEZI</name>
<keyword evidence="3" id="KW-1185">Reference proteome</keyword>
<evidence type="ECO:0000313" key="2">
    <source>
        <dbReference type="EMBL" id="KAK4039539.1"/>
    </source>
</evidence>
<gene>
    <name evidence="2" type="ORF">C8A01DRAFT_16482</name>
</gene>